<dbReference type="GO" id="GO:0008671">
    <property type="term" value="F:2-dehydro-3-deoxygalactonokinase activity"/>
    <property type="evidence" value="ECO:0007669"/>
    <property type="project" value="InterPro"/>
</dbReference>
<gene>
    <name evidence="1" type="ORF">SAMN05444272_3923</name>
</gene>
<dbReference type="OrthoDB" id="256574at2"/>
<dbReference type="InterPro" id="IPR042258">
    <property type="entry name" value="DGOK_N"/>
</dbReference>
<dbReference type="EMBL" id="FRBW01000005">
    <property type="protein sequence ID" value="SHN06509.1"/>
    <property type="molecule type" value="Genomic_DNA"/>
</dbReference>
<proteinExistence type="predicted"/>
<name>A0A1M7NRK1_9HYPH</name>
<protein>
    <submittedName>
        <fullName evidence="1">2-keto-3-deoxygalactonate kinase</fullName>
    </submittedName>
</protein>
<dbReference type="AlphaFoldDB" id="A0A1M7NRK1"/>
<keyword evidence="2" id="KW-1185">Reference proteome</keyword>
<evidence type="ECO:0000313" key="1">
    <source>
        <dbReference type="EMBL" id="SHN06509.1"/>
    </source>
</evidence>
<dbReference type="GO" id="GO:0034194">
    <property type="term" value="P:D-galactonate catabolic process"/>
    <property type="evidence" value="ECO:0007669"/>
    <property type="project" value="InterPro"/>
</dbReference>
<dbReference type="Gene3D" id="3.30.420.310">
    <property type="entry name" value="2-keto-3-deoxy-galactonokinase, C-terminal domain"/>
    <property type="match status" value="1"/>
</dbReference>
<dbReference type="STRING" id="735517.SAMN05444272_3923"/>
<keyword evidence="1" id="KW-0808">Transferase</keyword>
<dbReference type="Proteomes" id="UP000186002">
    <property type="component" value="Unassembled WGS sequence"/>
</dbReference>
<sequence length="305" mass="31361">MEFIGVDWGSTRFRAWALLDDGQIASGVESDLGLKSVADGNFSGALTETCGEMLTGAPGMPILLSGMVGSRTGWKEAPYCACPASIEDVTAAAIRFDIAGHPAAILPGATCVDGNGHADVMRGEEIQIFGAADMLGLKDATICIPGTHAKWASLVGGLLTGFQTHVTGELFALLRGHSLVGQLADGDDEDLDAFRRGIDHGMKKAAAHAVFAARADALQGKLAPKAVSAFLSGVLIGNELAARPQGGMGATILLATGVLAERYAVALEHVGEQFVVVDAKEAARAGQMLAAKTLWQHAAANGEGA</sequence>
<dbReference type="Gene3D" id="3.30.420.300">
    <property type="entry name" value="2-keto-3-deoxy-galactonokinase, substrate binding domain"/>
    <property type="match status" value="1"/>
</dbReference>
<dbReference type="InterPro" id="IPR007729">
    <property type="entry name" value="DGOK"/>
</dbReference>
<evidence type="ECO:0000313" key="2">
    <source>
        <dbReference type="Proteomes" id="UP000186002"/>
    </source>
</evidence>
<accession>A0A1M7NRK1</accession>
<reference evidence="1 2" key="1">
    <citation type="submission" date="2016-11" db="EMBL/GenBank/DDBJ databases">
        <authorList>
            <person name="Jaros S."/>
            <person name="Januszkiewicz K."/>
            <person name="Wedrychowicz H."/>
        </authorList>
    </citation>
    <scope>NUCLEOTIDE SEQUENCE [LARGE SCALE GENOMIC DNA]</scope>
    <source>
        <strain evidence="1 2">DSM 22153</strain>
    </source>
</reference>
<organism evidence="1 2">
    <name type="scientific">Roseibium suaedae</name>
    <dbReference type="NCBI Taxonomy" id="735517"/>
    <lineage>
        <taxon>Bacteria</taxon>
        <taxon>Pseudomonadati</taxon>
        <taxon>Pseudomonadota</taxon>
        <taxon>Alphaproteobacteria</taxon>
        <taxon>Hyphomicrobiales</taxon>
        <taxon>Stappiaceae</taxon>
        <taxon>Roseibium</taxon>
    </lineage>
</organism>
<dbReference type="Pfam" id="PF05035">
    <property type="entry name" value="DGOK"/>
    <property type="match status" value="1"/>
</dbReference>
<dbReference type="RefSeq" id="WP_073015047.1">
    <property type="nucleotide sequence ID" value="NZ_FRBW01000005.1"/>
</dbReference>
<dbReference type="InterPro" id="IPR042257">
    <property type="entry name" value="DGOK_C"/>
</dbReference>
<keyword evidence="1" id="KW-0418">Kinase</keyword>